<dbReference type="CDD" id="cd06170">
    <property type="entry name" value="LuxR_C_like"/>
    <property type="match status" value="1"/>
</dbReference>
<dbReference type="Proteomes" id="UP000584374">
    <property type="component" value="Unassembled WGS sequence"/>
</dbReference>
<dbReference type="RefSeq" id="WP_246471956.1">
    <property type="nucleotide sequence ID" value="NZ_JACHIW010000002.1"/>
</dbReference>
<evidence type="ECO:0000313" key="2">
    <source>
        <dbReference type="EMBL" id="MBB5159600.1"/>
    </source>
</evidence>
<dbReference type="SUPFAM" id="SSF46894">
    <property type="entry name" value="C-terminal effector domain of the bipartite response regulators"/>
    <property type="match status" value="1"/>
</dbReference>
<dbReference type="InterPro" id="IPR027417">
    <property type="entry name" value="P-loop_NTPase"/>
</dbReference>
<dbReference type="PRINTS" id="PR00038">
    <property type="entry name" value="HTHLUXR"/>
</dbReference>
<dbReference type="AlphaFoldDB" id="A0A840QHU1"/>
<dbReference type="PANTHER" id="PTHR47691:SF3">
    <property type="entry name" value="HTH-TYPE TRANSCRIPTIONAL REGULATOR RV0890C-RELATED"/>
    <property type="match status" value="1"/>
</dbReference>
<keyword evidence="3" id="KW-1185">Reference proteome</keyword>
<dbReference type="SMART" id="SM00421">
    <property type="entry name" value="HTH_LUXR"/>
    <property type="match status" value="1"/>
</dbReference>
<evidence type="ECO:0000259" key="1">
    <source>
        <dbReference type="PROSITE" id="PS50043"/>
    </source>
</evidence>
<evidence type="ECO:0000313" key="3">
    <source>
        <dbReference type="Proteomes" id="UP000584374"/>
    </source>
</evidence>
<accession>A0A840QHU1</accession>
<proteinExistence type="predicted"/>
<keyword evidence="2" id="KW-0723">Serine/threonine-protein kinase</keyword>
<dbReference type="InterPro" id="IPR058852">
    <property type="entry name" value="HTH_77"/>
</dbReference>
<sequence length="773" mass="85836">MTAPSVPRLPNQWPTDVTSFVGRRRELRELRRALSSSRLVNLTGVGGVGKTRLALRVAWDLRRAFQDGVRLVELAGLEDEGLVPQAVVTALGIYDQSTRWTPETVADRLGDQQLLLVIDNCEHVLQSCAVMVATLLRDCPNLRVLATSRQALGIAGERVWPLAALAVPEADAEIPAQRLTEFEAVSLFVDRATAVVPEFDLDERTGPVVARICRRLDGIPLAIELAAVSLRILAPDDILRRLDDRFGFLTSGNRASFPRHQTLRALIDWSFDLCSDEERALWARSSVFAEDFDLEGAEIVCAGGELTTAHVLDAVTGLVDKSILIRTEHGGRVRYRLLETIRQYGLDALNRSAQVALVRGRHRDRYSDLVEQFAHGWFGPDQVSWFSRMKTEHANTRTALEHCLAESGDISVAMRIVDSLLDYWRTGGLISEGRRWCDRILERDSAASAPRLRLVITASHLALLQGDLSAADALLEEGRRLSRVLGDETGRLLLKGPEGLAAALRRDFPRAIATYESALDQLREKEELRSLLAVLFGVGMCYSLLGDSTSAAAYYEELLGRSQSQGEKWRRSYALWGLGVEAWRAGELQHAAELIHESLELQRKFNDHHTVGQCVEVLAWIAMSQGENEQAARLFGVSNTFLREGGTPLLAFFDEYHHHCERAVRRALGEQKYGKFFAQGASVRLQNAVGYALGEPVGASTPVAPERETELSRRELEIADLVVQGMSNKQIANTLVLSQRTAEAHVQNILLKLGFTSRAQIAAWATERQSRSH</sequence>
<dbReference type="Gene3D" id="1.25.40.10">
    <property type="entry name" value="Tetratricopeptide repeat domain"/>
    <property type="match status" value="1"/>
</dbReference>
<dbReference type="Gene3D" id="3.40.50.300">
    <property type="entry name" value="P-loop containing nucleotide triphosphate hydrolases"/>
    <property type="match status" value="1"/>
</dbReference>
<dbReference type="SUPFAM" id="SSF52540">
    <property type="entry name" value="P-loop containing nucleoside triphosphate hydrolases"/>
    <property type="match status" value="1"/>
</dbReference>
<dbReference type="InterPro" id="IPR016032">
    <property type="entry name" value="Sig_transdc_resp-reg_C-effctor"/>
</dbReference>
<dbReference type="Pfam" id="PF25872">
    <property type="entry name" value="HTH_77"/>
    <property type="match status" value="1"/>
</dbReference>
<organism evidence="2 3">
    <name type="scientific">Saccharopolyspora phatthalungensis</name>
    <dbReference type="NCBI Taxonomy" id="664693"/>
    <lineage>
        <taxon>Bacteria</taxon>
        <taxon>Bacillati</taxon>
        <taxon>Actinomycetota</taxon>
        <taxon>Actinomycetes</taxon>
        <taxon>Pseudonocardiales</taxon>
        <taxon>Pseudonocardiaceae</taxon>
        <taxon>Saccharopolyspora</taxon>
    </lineage>
</organism>
<dbReference type="InterPro" id="IPR000792">
    <property type="entry name" value="Tscrpt_reg_LuxR_C"/>
</dbReference>
<dbReference type="GO" id="GO:0006355">
    <property type="term" value="P:regulation of DNA-templated transcription"/>
    <property type="evidence" value="ECO:0007669"/>
    <property type="project" value="InterPro"/>
</dbReference>
<dbReference type="EMBL" id="JACHIW010000002">
    <property type="protein sequence ID" value="MBB5159600.1"/>
    <property type="molecule type" value="Genomic_DNA"/>
</dbReference>
<protein>
    <submittedName>
        <fullName evidence="2">Non-specific serine/threonine protein kinase</fullName>
        <ecNumber evidence="2">2.7.11.1</ecNumber>
    </submittedName>
</protein>
<dbReference type="PROSITE" id="PS50043">
    <property type="entry name" value="HTH_LUXR_2"/>
    <property type="match status" value="1"/>
</dbReference>
<gene>
    <name evidence="2" type="ORF">BJ970_007199</name>
</gene>
<dbReference type="GO" id="GO:0004674">
    <property type="term" value="F:protein serine/threonine kinase activity"/>
    <property type="evidence" value="ECO:0007669"/>
    <property type="project" value="UniProtKB-KW"/>
</dbReference>
<comment type="caution">
    <text evidence="2">The sequence shown here is derived from an EMBL/GenBank/DDBJ whole genome shotgun (WGS) entry which is preliminary data.</text>
</comment>
<dbReference type="Pfam" id="PF00196">
    <property type="entry name" value="GerE"/>
    <property type="match status" value="1"/>
</dbReference>
<dbReference type="GO" id="GO:0003677">
    <property type="term" value="F:DNA binding"/>
    <property type="evidence" value="ECO:0007669"/>
    <property type="project" value="InterPro"/>
</dbReference>
<keyword evidence="2" id="KW-0418">Kinase</keyword>
<dbReference type="PRINTS" id="PR00364">
    <property type="entry name" value="DISEASERSIST"/>
</dbReference>
<dbReference type="PANTHER" id="PTHR47691">
    <property type="entry name" value="REGULATOR-RELATED"/>
    <property type="match status" value="1"/>
</dbReference>
<dbReference type="InterPro" id="IPR011990">
    <property type="entry name" value="TPR-like_helical_dom_sf"/>
</dbReference>
<reference evidence="2 3" key="1">
    <citation type="submission" date="2020-08" db="EMBL/GenBank/DDBJ databases">
        <title>Sequencing the genomes of 1000 actinobacteria strains.</title>
        <authorList>
            <person name="Klenk H.-P."/>
        </authorList>
    </citation>
    <scope>NUCLEOTIDE SEQUENCE [LARGE SCALE GENOMIC DNA]</scope>
    <source>
        <strain evidence="2 3">DSM 45584</strain>
    </source>
</reference>
<keyword evidence="2" id="KW-0808">Transferase</keyword>
<dbReference type="InterPro" id="IPR036388">
    <property type="entry name" value="WH-like_DNA-bd_sf"/>
</dbReference>
<feature type="domain" description="HTH luxR-type" evidence="1">
    <location>
        <begin position="704"/>
        <end position="769"/>
    </location>
</feature>
<dbReference type="EC" id="2.7.11.1" evidence="2"/>
<dbReference type="Gene3D" id="1.10.10.10">
    <property type="entry name" value="Winged helix-like DNA-binding domain superfamily/Winged helix DNA-binding domain"/>
    <property type="match status" value="1"/>
</dbReference>
<dbReference type="SUPFAM" id="SSF48452">
    <property type="entry name" value="TPR-like"/>
    <property type="match status" value="1"/>
</dbReference>
<name>A0A840QHU1_9PSEU</name>